<comment type="caution">
    <text evidence="1">The sequence shown here is derived from an EMBL/GenBank/DDBJ whole genome shotgun (WGS) entry which is preliminary data.</text>
</comment>
<dbReference type="AlphaFoldDB" id="A0AB34IRT9"/>
<evidence type="ECO:0000313" key="1">
    <source>
        <dbReference type="EMBL" id="KAL1504765.1"/>
    </source>
</evidence>
<keyword evidence="2" id="KW-1185">Reference proteome</keyword>
<reference evidence="1 2" key="1">
    <citation type="journal article" date="2024" name="Science">
        <title>Giant polyketide synthase enzymes in the biosynthesis of giant marine polyether toxins.</title>
        <authorList>
            <person name="Fallon T.R."/>
            <person name="Shende V.V."/>
            <person name="Wierzbicki I.H."/>
            <person name="Pendleton A.L."/>
            <person name="Watervoot N.F."/>
            <person name="Auber R.P."/>
            <person name="Gonzalez D.J."/>
            <person name="Wisecaver J.H."/>
            <person name="Moore B.S."/>
        </authorList>
    </citation>
    <scope>NUCLEOTIDE SEQUENCE [LARGE SCALE GENOMIC DNA]</scope>
    <source>
        <strain evidence="1 2">12B1</strain>
    </source>
</reference>
<protein>
    <recommendedName>
        <fullName evidence="3">F-box domain-containing protein</fullName>
    </recommendedName>
</protein>
<dbReference type="InterPro" id="IPR032675">
    <property type="entry name" value="LRR_dom_sf"/>
</dbReference>
<accession>A0AB34IRT9</accession>
<sequence length="134" mass="15038">MLPPLSDDVFGNENLATIVMDCLTLPDLLTLYRLNRLLSNIAARRIAHLRPALEALASAPFNIPLRDTPYLRSLHYGAIRGECMRIFTDAITKGALANLTELYLEYNMIGDEGIKAFSSALASGARWRRFQRRS</sequence>
<evidence type="ECO:0000313" key="2">
    <source>
        <dbReference type="Proteomes" id="UP001515480"/>
    </source>
</evidence>
<organism evidence="1 2">
    <name type="scientific">Prymnesium parvum</name>
    <name type="common">Toxic golden alga</name>
    <dbReference type="NCBI Taxonomy" id="97485"/>
    <lineage>
        <taxon>Eukaryota</taxon>
        <taxon>Haptista</taxon>
        <taxon>Haptophyta</taxon>
        <taxon>Prymnesiophyceae</taxon>
        <taxon>Prymnesiales</taxon>
        <taxon>Prymnesiaceae</taxon>
        <taxon>Prymnesium</taxon>
    </lineage>
</organism>
<dbReference type="SMART" id="SM00368">
    <property type="entry name" value="LRR_RI"/>
    <property type="match status" value="1"/>
</dbReference>
<dbReference type="EMBL" id="JBGBPQ010000019">
    <property type="protein sequence ID" value="KAL1504765.1"/>
    <property type="molecule type" value="Genomic_DNA"/>
</dbReference>
<dbReference type="SUPFAM" id="SSF52047">
    <property type="entry name" value="RNI-like"/>
    <property type="match status" value="1"/>
</dbReference>
<name>A0AB34IRT9_PRYPA</name>
<dbReference type="Proteomes" id="UP001515480">
    <property type="component" value="Unassembled WGS sequence"/>
</dbReference>
<proteinExistence type="predicted"/>
<evidence type="ECO:0008006" key="3">
    <source>
        <dbReference type="Google" id="ProtNLM"/>
    </source>
</evidence>
<gene>
    <name evidence="1" type="ORF">AB1Y20_008541</name>
</gene>
<dbReference type="Gene3D" id="3.80.10.10">
    <property type="entry name" value="Ribonuclease Inhibitor"/>
    <property type="match status" value="1"/>
</dbReference>